<dbReference type="InterPro" id="IPR032816">
    <property type="entry name" value="VTT_dom"/>
</dbReference>
<keyword evidence="2" id="KW-1133">Transmembrane helix</keyword>
<dbReference type="EMBL" id="CP021434">
    <property type="protein sequence ID" value="ARU61796.1"/>
    <property type="molecule type" value="Genomic_DNA"/>
</dbReference>
<dbReference type="Pfam" id="PF09335">
    <property type="entry name" value="VTT_dom"/>
    <property type="match status" value="1"/>
</dbReference>
<proteinExistence type="inferred from homology"/>
<organism evidence="4 5">
    <name type="scientific">Tumebacillus avium</name>
    <dbReference type="NCBI Taxonomy" id="1903704"/>
    <lineage>
        <taxon>Bacteria</taxon>
        <taxon>Bacillati</taxon>
        <taxon>Bacillota</taxon>
        <taxon>Bacilli</taxon>
        <taxon>Bacillales</taxon>
        <taxon>Alicyclobacillaceae</taxon>
        <taxon>Tumebacillus</taxon>
    </lineage>
</organism>
<evidence type="ECO:0000256" key="1">
    <source>
        <dbReference type="ARBA" id="ARBA00010792"/>
    </source>
</evidence>
<reference evidence="5" key="1">
    <citation type="submission" date="2017-05" db="EMBL/GenBank/DDBJ databases">
        <authorList>
            <person name="Sung H."/>
        </authorList>
    </citation>
    <scope>NUCLEOTIDE SEQUENCE [LARGE SCALE GENOMIC DNA]</scope>
    <source>
        <strain evidence="5">AR23208</strain>
    </source>
</reference>
<keyword evidence="2" id="KW-0472">Membrane</keyword>
<dbReference type="AlphaFoldDB" id="A0A1Y0IPQ1"/>
<feature type="transmembrane region" description="Helical" evidence="2">
    <location>
        <begin position="140"/>
        <end position="159"/>
    </location>
</feature>
<evidence type="ECO:0000259" key="3">
    <source>
        <dbReference type="Pfam" id="PF09335"/>
    </source>
</evidence>
<dbReference type="PANTHER" id="PTHR42709">
    <property type="entry name" value="ALKALINE PHOSPHATASE LIKE PROTEIN"/>
    <property type="match status" value="1"/>
</dbReference>
<dbReference type="GO" id="GO:0005886">
    <property type="term" value="C:plasma membrane"/>
    <property type="evidence" value="ECO:0007669"/>
    <property type="project" value="TreeGrafter"/>
</dbReference>
<dbReference type="PANTHER" id="PTHR42709:SF9">
    <property type="entry name" value="ALKALINE PHOSPHATASE LIKE PROTEIN"/>
    <property type="match status" value="1"/>
</dbReference>
<accession>A0A1Y0IPQ1</accession>
<keyword evidence="2" id="KW-0812">Transmembrane</keyword>
<dbReference type="Proteomes" id="UP000195437">
    <property type="component" value="Chromosome"/>
</dbReference>
<feature type="transmembrane region" description="Helical" evidence="2">
    <location>
        <begin position="51"/>
        <end position="73"/>
    </location>
</feature>
<sequence>MIDHGMLHVLEHYGYFGLFGLLVLGIVGLPLPDETLLTFTGYLISQGHMQFAGALTAAFLGSGVGITLSYLLGRVLGKKVVARFGRFLHLTEERLLRVEHYMERYGGLALFFGYFVPGLRHLTALSAGFGQMKFRIFAPFAYLGALFWTVTFLLLGQLFSDQLHRLEEVLYPYRFWILAVVVVSFVTPLVWRMVGRRRGHAEGNNTRELEE</sequence>
<feature type="domain" description="VTT" evidence="3">
    <location>
        <begin position="31"/>
        <end position="157"/>
    </location>
</feature>
<dbReference type="OrthoDB" id="9782291at2"/>
<feature type="transmembrane region" description="Helical" evidence="2">
    <location>
        <begin position="12"/>
        <end position="31"/>
    </location>
</feature>
<dbReference type="InterPro" id="IPR051311">
    <property type="entry name" value="DedA_domain"/>
</dbReference>
<name>A0A1Y0IPQ1_9BACL</name>
<protein>
    <recommendedName>
        <fullName evidence="3">VTT domain-containing protein</fullName>
    </recommendedName>
</protein>
<evidence type="ECO:0000313" key="5">
    <source>
        <dbReference type="Proteomes" id="UP000195437"/>
    </source>
</evidence>
<feature type="transmembrane region" description="Helical" evidence="2">
    <location>
        <begin position="171"/>
        <end position="191"/>
    </location>
</feature>
<evidence type="ECO:0000256" key="2">
    <source>
        <dbReference type="SAM" id="Phobius"/>
    </source>
</evidence>
<keyword evidence="5" id="KW-1185">Reference proteome</keyword>
<evidence type="ECO:0000313" key="4">
    <source>
        <dbReference type="EMBL" id="ARU61796.1"/>
    </source>
</evidence>
<dbReference type="RefSeq" id="WP_087457166.1">
    <property type="nucleotide sequence ID" value="NZ_CP021434.1"/>
</dbReference>
<dbReference type="KEGG" id="tum:CBW65_12725"/>
<gene>
    <name evidence="4" type="ORF">CBW65_12725</name>
</gene>
<comment type="similarity">
    <text evidence="1">Belongs to the DedA family.</text>
</comment>